<dbReference type="InterPro" id="IPR014044">
    <property type="entry name" value="CAP_dom"/>
</dbReference>
<dbReference type="PANTHER" id="PTHR31157">
    <property type="entry name" value="SCP DOMAIN-CONTAINING PROTEIN"/>
    <property type="match status" value="1"/>
</dbReference>
<keyword evidence="4" id="KW-1185">Reference proteome</keyword>
<evidence type="ECO:0000313" key="4">
    <source>
        <dbReference type="Proteomes" id="UP000278143"/>
    </source>
</evidence>
<feature type="domain" description="SCP" evidence="2">
    <location>
        <begin position="40"/>
        <end position="154"/>
    </location>
</feature>
<feature type="region of interest" description="Disordered" evidence="1">
    <location>
        <begin position="199"/>
        <end position="226"/>
    </location>
</feature>
<evidence type="ECO:0000259" key="2">
    <source>
        <dbReference type="Pfam" id="PF00188"/>
    </source>
</evidence>
<dbReference type="InterPro" id="IPR035940">
    <property type="entry name" value="CAP_sf"/>
</dbReference>
<evidence type="ECO:0000313" key="3">
    <source>
        <dbReference type="EMBL" id="RKP26652.1"/>
    </source>
</evidence>
<accession>A0A4P9Z3P8</accession>
<dbReference type="PANTHER" id="PTHR31157:SF1">
    <property type="entry name" value="SCP DOMAIN-CONTAINING PROTEIN"/>
    <property type="match status" value="1"/>
</dbReference>
<dbReference type="SUPFAM" id="SSF55797">
    <property type="entry name" value="PR-1-like"/>
    <property type="match status" value="1"/>
</dbReference>
<name>A0A4P9Z3P8_9FUNG</name>
<organism evidence="3 4">
    <name type="scientific">Syncephalis pseudoplumigaleata</name>
    <dbReference type="NCBI Taxonomy" id="1712513"/>
    <lineage>
        <taxon>Eukaryota</taxon>
        <taxon>Fungi</taxon>
        <taxon>Fungi incertae sedis</taxon>
        <taxon>Zoopagomycota</taxon>
        <taxon>Zoopagomycotina</taxon>
        <taxon>Zoopagomycetes</taxon>
        <taxon>Zoopagales</taxon>
        <taxon>Piptocephalidaceae</taxon>
        <taxon>Syncephalis</taxon>
    </lineage>
</organism>
<dbReference type="CDD" id="cd05379">
    <property type="entry name" value="CAP_bacterial"/>
    <property type="match status" value="1"/>
</dbReference>
<gene>
    <name evidence="3" type="ORF">SYNPS1DRAFT_21631</name>
</gene>
<reference evidence="4" key="1">
    <citation type="journal article" date="2018" name="Nat. Microbiol.">
        <title>Leveraging single-cell genomics to expand the fungal tree of life.</title>
        <authorList>
            <person name="Ahrendt S.R."/>
            <person name="Quandt C.A."/>
            <person name="Ciobanu D."/>
            <person name="Clum A."/>
            <person name="Salamov A."/>
            <person name="Andreopoulos B."/>
            <person name="Cheng J.F."/>
            <person name="Woyke T."/>
            <person name="Pelin A."/>
            <person name="Henrissat B."/>
            <person name="Reynolds N.K."/>
            <person name="Benny G.L."/>
            <person name="Smith M.E."/>
            <person name="James T.Y."/>
            <person name="Grigoriev I.V."/>
        </authorList>
    </citation>
    <scope>NUCLEOTIDE SEQUENCE [LARGE SCALE GENOMIC DNA]</scope>
    <source>
        <strain evidence="4">Benny S71-1</strain>
    </source>
</reference>
<dbReference type="OrthoDB" id="568194at2759"/>
<dbReference type="Proteomes" id="UP000278143">
    <property type="component" value="Unassembled WGS sequence"/>
</dbReference>
<proteinExistence type="predicted"/>
<feature type="compositionally biased region" description="Polar residues" evidence="1">
    <location>
        <begin position="215"/>
        <end position="226"/>
    </location>
</feature>
<evidence type="ECO:0000256" key="1">
    <source>
        <dbReference type="SAM" id="MobiDB-lite"/>
    </source>
</evidence>
<dbReference type="EMBL" id="KZ989367">
    <property type="protein sequence ID" value="RKP26652.1"/>
    <property type="molecule type" value="Genomic_DNA"/>
</dbReference>
<dbReference type="AlphaFoldDB" id="A0A4P9Z3P8"/>
<sequence length="226" mass="24429">MSMLSRIPLDSALLLRKILSSDDDDDDDEPSISLAKIACLINEERHAHQLSPVSVSRVLSTAAQQHTVDQAQMHEMTHTGSDGTRPSQRVRRAGYDYRAVGECVAFGYESEDEVVRAWMNSPPHRAIILDHTYRELGIGYARSADSVPYWTIDFGMNEASPVDHVAACPTDADLARSAPAELDPSASYAEASAVFPAPANQAAGHGTTLPPSAKRPSSTTAIDVRT</sequence>
<dbReference type="Pfam" id="PF00188">
    <property type="entry name" value="CAP"/>
    <property type="match status" value="1"/>
</dbReference>
<dbReference type="Gene3D" id="3.40.33.10">
    <property type="entry name" value="CAP"/>
    <property type="match status" value="1"/>
</dbReference>
<protein>
    <recommendedName>
        <fullName evidence="2">SCP domain-containing protein</fullName>
    </recommendedName>
</protein>